<comment type="caution">
    <text evidence="1">The sequence shown here is derived from an EMBL/GenBank/DDBJ whole genome shotgun (WGS) entry which is preliminary data.</text>
</comment>
<dbReference type="Proteomes" id="UP000024635">
    <property type="component" value="Unassembled WGS sequence"/>
</dbReference>
<organism evidence="1 2">
    <name type="scientific">Ancylostoma ceylanicum</name>
    <dbReference type="NCBI Taxonomy" id="53326"/>
    <lineage>
        <taxon>Eukaryota</taxon>
        <taxon>Metazoa</taxon>
        <taxon>Ecdysozoa</taxon>
        <taxon>Nematoda</taxon>
        <taxon>Chromadorea</taxon>
        <taxon>Rhabditida</taxon>
        <taxon>Rhabditina</taxon>
        <taxon>Rhabditomorpha</taxon>
        <taxon>Strongyloidea</taxon>
        <taxon>Ancylostomatidae</taxon>
        <taxon>Ancylostomatinae</taxon>
        <taxon>Ancylostoma</taxon>
    </lineage>
</organism>
<proteinExistence type="predicted"/>
<sequence>MTVILHKDIFEHQAADNVRVMLQSIGAYKKPADLFSMNRLTVCHIVTVISVAARLKSDVSTWRIRKISSFSSLK</sequence>
<dbReference type="EMBL" id="JARK01001367">
    <property type="protein sequence ID" value="EYC17325.1"/>
    <property type="molecule type" value="Genomic_DNA"/>
</dbReference>
<accession>A0A016UQ42</accession>
<evidence type="ECO:0000313" key="2">
    <source>
        <dbReference type="Proteomes" id="UP000024635"/>
    </source>
</evidence>
<protein>
    <submittedName>
        <fullName evidence="1">Uncharacterized protein</fullName>
    </submittedName>
</protein>
<reference evidence="2" key="1">
    <citation type="journal article" date="2015" name="Nat. Genet.">
        <title>The genome and transcriptome of the zoonotic hookworm Ancylostoma ceylanicum identify infection-specific gene families.</title>
        <authorList>
            <person name="Schwarz E.M."/>
            <person name="Hu Y."/>
            <person name="Antoshechkin I."/>
            <person name="Miller M.M."/>
            <person name="Sternberg P.W."/>
            <person name="Aroian R.V."/>
        </authorList>
    </citation>
    <scope>NUCLEOTIDE SEQUENCE</scope>
    <source>
        <strain evidence="2">HY135</strain>
    </source>
</reference>
<keyword evidence="2" id="KW-1185">Reference proteome</keyword>
<name>A0A016UQ42_9BILA</name>
<dbReference type="AlphaFoldDB" id="A0A016UQ42"/>
<gene>
    <name evidence="1" type="primary">Acey_s0031.g2402</name>
    <name evidence="1" type="ORF">Y032_0031g2402</name>
</gene>
<evidence type="ECO:0000313" key="1">
    <source>
        <dbReference type="EMBL" id="EYC17325.1"/>
    </source>
</evidence>